<dbReference type="PIRSF" id="PIRSF005962">
    <property type="entry name" value="Pept_M20D_amidohydro"/>
    <property type="match status" value="1"/>
</dbReference>
<feature type="binding site" evidence="2">
    <location>
        <position position="165"/>
    </location>
    <ligand>
        <name>Mn(2+)</name>
        <dbReference type="ChEBI" id="CHEBI:29035"/>
        <label>2</label>
    </ligand>
</feature>
<evidence type="ECO:0000256" key="1">
    <source>
        <dbReference type="ARBA" id="ARBA00022801"/>
    </source>
</evidence>
<sequence>MKLNPAIVAQAEQLTALRRDLHAHPELCFEEHRTAQVVAERLGAWGLEVVRGLGSTGVVGLLHGRDGGACGRAVGLRADLDALPMTELNTFAHASRHPGRMHACGHDGHTAMLLAAAQCLSQTRDFEGTVVFIFQPAEEGGGGARHMIADGLFERFPVQAVFGLHNWPGMPVGSFAVSPGPVMASSNEFKITVHGKGCHAALPHNGIDPLLVACQMVQAFQTIISRNKKPIEAGVLSVTMIAAGEATNVVPDHCVLQGTVRTFSLELLDLIEQRMRTVCEHTAAAFGATATFEFHRNYPPTINSAAEAEFARSVMLDLVGPQQVLAQEPTLGAEDFAYMLQAKPGAYAFIGNGDGAHRDGYGAGHDAGPCTLHNPRYDFNDELIALGGSYWVELARRWLARSDAR</sequence>
<evidence type="ECO:0000313" key="4">
    <source>
        <dbReference type="EMBL" id="BAO84130.1"/>
    </source>
</evidence>
<feature type="binding site" evidence="2">
    <location>
        <position position="139"/>
    </location>
    <ligand>
        <name>Mn(2+)</name>
        <dbReference type="ChEBI" id="CHEBI:29035"/>
        <label>2</label>
    </ligand>
</feature>
<dbReference type="InterPro" id="IPR011650">
    <property type="entry name" value="Peptidase_M20_dimer"/>
</dbReference>
<accession>A0A060NRY6</accession>
<dbReference type="GO" id="GO:0050118">
    <property type="term" value="F:N-acetyldiaminopimelate deacetylase activity"/>
    <property type="evidence" value="ECO:0007669"/>
    <property type="project" value="UniProtKB-ARBA"/>
</dbReference>
<dbReference type="OrthoDB" id="8875216at2"/>
<dbReference type="EMBL" id="AP014569">
    <property type="protein sequence ID" value="BAO84130.1"/>
    <property type="molecule type" value="Genomic_DNA"/>
</dbReference>
<dbReference type="Pfam" id="PF07687">
    <property type="entry name" value="M20_dimer"/>
    <property type="match status" value="1"/>
</dbReference>
<keyword evidence="2" id="KW-0464">Manganese</keyword>
<keyword evidence="4" id="KW-0645">Protease</keyword>
<proteinExistence type="predicted"/>
<comment type="cofactor">
    <cofactor evidence="2">
        <name>Mn(2+)</name>
        <dbReference type="ChEBI" id="CHEBI:29035"/>
    </cofactor>
    <text evidence="2">The Mn(2+) ion enhances activity.</text>
</comment>
<reference evidence="4 5" key="1">
    <citation type="journal article" date="2014" name="Nat. Commun.">
        <title>Physiological and genomic features of highly alkaliphilic hydrogen-utilizing Betaproteobacteria from a continental serpentinizing site.</title>
        <authorList>
            <person name="Suzuki S."/>
            <person name="Kuenen J.G."/>
            <person name="Schipper K."/>
            <person name="van der Velde S."/>
            <person name="Ishii S."/>
            <person name="Wu A."/>
            <person name="Sorokin D.Y."/>
            <person name="Tenney A."/>
            <person name="Meng X.Y."/>
            <person name="Morrill P.L."/>
            <person name="Kamagata Y."/>
            <person name="Muyzer G."/>
            <person name="Nealson K.H."/>
        </authorList>
    </citation>
    <scope>NUCLEOTIDE SEQUENCE [LARGE SCALE GENOMIC DNA]</scope>
    <source>
        <strain evidence="4 5">B1</strain>
    </source>
</reference>
<dbReference type="Gene3D" id="3.40.630.10">
    <property type="entry name" value="Zn peptidases"/>
    <property type="match status" value="1"/>
</dbReference>
<dbReference type="CDD" id="cd05666">
    <property type="entry name" value="M20_Acy1-like"/>
    <property type="match status" value="1"/>
</dbReference>
<dbReference type="GO" id="GO:0004180">
    <property type="term" value="F:carboxypeptidase activity"/>
    <property type="evidence" value="ECO:0007669"/>
    <property type="project" value="UniProtKB-KW"/>
</dbReference>
<gene>
    <name evidence="4" type="ORF">SMCB_1902</name>
</gene>
<dbReference type="InterPro" id="IPR002933">
    <property type="entry name" value="Peptidase_M20"/>
</dbReference>
<dbReference type="InterPro" id="IPR036264">
    <property type="entry name" value="Bact_exopeptidase_dim_dom"/>
</dbReference>
<evidence type="ECO:0000259" key="3">
    <source>
        <dbReference type="Pfam" id="PF07687"/>
    </source>
</evidence>
<evidence type="ECO:0000313" key="5">
    <source>
        <dbReference type="Proteomes" id="UP000066014"/>
    </source>
</evidence>
<dbReference type="FunFam" id="3.30.70.360:FF:000001">
    <property type="entry name" value="N-acetyldiaminopimelate deacetylase"/>
    <property type="match status" value="1"/>
</dbReference>
<dbReference type="HOGENOM" id="CLU_023257_0_1_4"/>
<dbReference type="SUPFAM" id="SSF55031">
    <property type="entry name" value="Bacterial exopeptidase dimerisation domain"/>
    <property type="match status" value="1"/>
</dbReference>
<dbReference type="PANTHER" id="PTHR11014">
    <property type="entry name" value="PEPTIDASE M20 FAMILY MEMBER"/>
    <property type="match status" value="1"/>
</dbReference>
<dbReference type="STRING" id="1458426.SMCB_1902"/>
<dbReference type="NCBIfam" id="TIGR01891">
    <property type="entry name" value="amidohydrolases"/>
    <property type="match status" value="1"/>
</dbReference>
<evidence type="ECO:0000256" key="2">
    <source>
        <dbReference type="PIRSR" id="PIRSR005962-1"/>
    </source>
</evidence>
<name>A0A060NRY6_9BURK</name>
<dbReference type="Gene3D" id="3.30.70.360">
    <property type="match status" value="1"/>
</dbReference>
<dbReference type="InterPro" id="IPR017439">
    <property type="entry name" value="Amidohydrolase"/>
</dbReference>
<keyword evidence="4" id="KW-0121">Carboxypeptidase</keyword>
<dbReference type="GO" id="GO:0046872">
    <property type="term" value="F:metal ion binding"/>
    <property type="evidence" value="ECO:0007669"/>
    <property type="project" value="UniProtKB-KW"/>
</dbReference>
<dbReference type="PANTHER" id="PTHR11014:SF63">
    <property type="entry name" value="METALLOPEPTIDASE, PUTATIVE (AFU_ORTHOLOGUE AFUA_6G09600)-RELATED"/>
    <property type="match status" value="1"/>
</dbReference>
<dbReference type="GO" id="GO:0019877">
    <property type="term" value="P:diaminopimelate biosynthetic process"/>
    <property type="evidence" value="ECO:0007669"/>
    <property type="project" value="UniProtKB-ARBA"/>
</dbReference>
<dbReference type="AlphaFoldDB" id="A0A060NRY6"/>
<dbReference type="KEGG" id="cbab:SMCB_1902"/>
<dbReference type="SUPFAM" id="SSF53187">
    <property type="entry name" value="Zn-dependent exopeptidases"/>
    <property type="match status" value="1"/>
</dbReference>
<keyword evidence="5" id="KW-1185">Reference proteome</keyword>
<dbReference type="Pfam" id="PF01546">
    <property type="entry name" value="Peptidase_M20"/>
    <property type="match status" value="1"/>
</dbReference>
<organism evidence="4 5">
    <name type="scientific">Serpentinimonas maccroryi</name>
    <dbReference type="NCBI Taxonomy" id="1458426"/>
    <lineage>
        <taxon>Bacteria</taxon>
        <taxon>Pseudomonadati</taxon>
        <taxon>Pseudomonadota</taxon>
        <taxon>Betaproteobacteria</taxon>
        <taxon>Burkholderiales</taxon>
        <taxon>Comamonadaceae</taxon>
        <taxon>Serpentinimonas</taxon>
    </lineage>
</organism>
<feature type="binding site" evidence="2">
    <location>
        <position position="104"/>
    </location>
    <ligand>
        <name>Mn(2+)</name>
        <dbReference type="ChEBI" id="CHEBI:29035"/>
        <label>2</label>
    </ligand>
</feature>
<dbReference type="RefSeq" id="WP_045536576.1">
    <property type="nucleotide sequence ID" value="NZ_AP014569.1"/>
</dbReference>
<protein>
    <submittedName>
        <fullName evidence="4">Metal-dependent amidase/aminoacylase/carboxypeptidase</fullName>
    </submittedName>
</protein>
<feature type="binding site" evidence="2">
    <location>
        <position position="106"/>
    </location>
    <ligand>
        <name>Mn(2+)</name>
        <dbReference type="ChEBI" id="CHEBI:29035"/>
        <label>2</label>
    </ligand>
</feature>
<feature type="domain" description="Peptidase M20 dimerisation" evidence="3">
    <location>
        <begin position="188"/>
        <end position="283"/>
    </location>
</feature>
<dbReference type="Proteomes" id="UP000066014">
    <property type="component" value="Chromosome"/>
</dbReference>
<feature type="binding site" evidence="2">
    <location>
        <position position="373"/>
    </location>
    <ligand>
        <name>Mn(2+)</name>
        <dbReference type="ChEBI" id="CHEBI:29035"/>
        <label>2</label>
    </ligand>
</feature>
<keyword evidence="1" id="KW-0378">Hydrolase</keyword>
<keyword evidence="2" id="KW-0479">Metal-binding</keyword>